<dbReference type="PROSITE" id="PS51186">
    <property type="entry name" value="GNAT"/>
    <property type="match status" value="1"/>
</dbReference>
<organism evidence="4 5">
    <name type="scientific">Quisquiliibacterium transsilvanicum</name>
    <dbReference type="NCBI Taxonomy" id="1549638"/>
    <lineage>
        <taxon>Bacteria</taxon>
        <taxon>Pseudomonadati</taxon>
        <taxon>Pseudomonadota</taxon>
        <taxon>Betaproteobacteria</taxon>
        <taxon>Burkholderiales</taxon>
        <taxon>Burkholderiaceae</taxon>
        <taxon>Quisquiliibacterium</taxon>
    </lineage>
</organism>
<dbReference type="PANTHER" id="PTHR43877">
    <property type="entry name" value="AMINOALKYLPHOSPHONATE N-ACETYLTRANSFERASE-RELATED-RELATED"/>
    <property type="match status" value="1"/>
</dbReference>
<dbReference type="Pfam" id="PF00583">
    <property type="entry name" value="Acetyltransf_1"/>
    <property type="match status" value="1"/>
</dbReference>
<evidence type="ECO:0000313" key="4">
    <source>
        <dbReference type="EMBL" id="MBB5273779.1"/>
    </source>
</evidence>
<protein>
    <submittedName>
        <fullName evidence="4">Putative acetyltransferase</fullName>
        <ecNumber evidence="4">2.3.1.-</ecNumber>
    </submittedName>
</protein>
<evidence type="ECO:0000256" key="1">
    <source>
        <dbReference type="ARBA" id="ARBA00022679"/>
    </source>
</evidence>
<dbReference type="CDD" id="cd04301">
    <property type="entry name" value="NAT_SF"/>
    <property type="match status" value="1"/>
</dbReference>
<dbReference type="EC" id="2.3.1.-" evidence="4"/>
<dbReference type="SUPFAM" id="SSF55729">
    <property type="entry name" value="Acyl-CoA N-acyltransferases (Nat)"/>
    <property type="match status" value="1"/>
</dbReference>
<name>A0A7W8MB46_9BURK</name>
<evidence type="ECO:0000256" key="2">
    <source>
        <dbReference type="ARBA" id="ARBA00023315"/>
    </source>
</evidence>
<keyword evidence="5" id="KW-1185">Reference proteome</keyword>
<dbReference type="InterPro" id="IPR016181">
    <property type="entry name" value="Acyl_CoA_acyltransferase"/>
</dbReference>
<reference evidence="4 5" key="1">
    <citation type="submission" date="2020-08" db="EMBL/GenBank/DDBJ databases">
        <title>Genomic Encyclopedia of Type Strains, Phase IV (KMG-IV): sequencing the most valuable type-strain genomes for metagenomic binning, comparative biology and taxonomic classification.</title>
        <authorList>
            <person name="Goeker M."/>
        </authorList>
    </citation>
    <scope>NUCLEOTIDE SEQUENCE [LARGE SCALE GENOMIC DNA]</scope>
    <source>
        <strain evidence="4 5">DSM 29781</strain>
    </source>
</reference>
<dbReference type="Gene3D" id="3.40.630.30">
    <property type="match status" value="1"/>
</dbReference>
<gene>
    <name evidence="4" type="ORF">HNQ70_003810</name>
</gene>
<keyword evidence="1 4" id="KW-0808">Transferase</keyword>
<dbReference type="EMBL" id="JACHGB010000008">
    <property type="protein sequence ID" value="MBB5273779.1"/>
    <property type="molecule type" value="Genomic_DNA"/>
</dbReference>
<feature type="domain" description="N-acetyltransferase" evidence="3">
    <location>
        <begin position="1"/>
        <end position="148"/>
    </location>
</feature>
<evidence type="ECO:0000313" key="5">
    <source>
        <dbReference type="Proteomes" id="UP000532440"/>
    </source>
</evidence>
<comment type="caution">
    <text evidence="4">The sequence shown here is derived from an EMBL/GenBank/DDBJ whole genome shotgun (WGS) entry which is preliminary data.</text>
</comment>
<dbReference type="Proteomes" id="UP000532440">
    <property type="component" value="Unassembled WGS sequence"/>
</dbReference>
<dbReference type="RefSeq" id="WP_183970640.1">
    <property type="nucleotide sequence ID" value="NZ_BAABEW010000013.1"/>
</dbReference>
<sequence>MRIRNEAAADVDAIGRVTTAAFADMAISNHTEQYIVAALRRAGALTMSLVAELDGEVVGHVAISPVRISDGSPGWYGLGPLSVLPEHQGRGIGSALMRESLERLRALGGRGCALVGSPGYYRRFGFRNIPGLVHEGIPQEFFLALPFVEQVPTGIVTFHEGFQAVA</sequence>
<dbReference type="InterPro" id="IPR050832">
    <property type="entry name" value="Bact_Acetyltransf"/>
</dbReference>
<dbReference type="InterPro" id="IPR000182">
    <property type="entry name" value="GNAT_dom"/>
</dbReference>
<proteinExistence type="predicted"/>
<dbReference type="PANTHER" id="PTHR43877:SF1">
    <property type="entry name" value="ACETYLTRANSFERASE"/>
    <property type="match status" value="1"/>
</dbReference>
<dbReference type="AlphaFoldDB" id="A0A7W8MB46"/>
<accession>A0A7W8MB46</accession>
<evidence type="ECO:0000259" key="3">
    <source>
        <dbReference type="PROSITE" id="PS51186"/>
    </source>
</evidence>
<dbReference type="GO" id="GO:0016747">
    <property type="term" value="F:acyltransferase activity, transferring groups other than amino-acyl groups"/>
    <property type="evidence" value="ECO:0007669"/>
    <property type="project" value="InterPro"/>
</dbReference>
<keyword evidence="2 4" id="KW-0012">Acyltransferase</keyword>